<comment type="cofactor">
    <cofactor evidence="1">
        <name>dipyrromethane</name>
        <dbReference type="ChEBI" id="CHEBI:60342"/>
    </cofactor>
</comment>
<evidence type="ECO:0000259" key="10">
    <source>
        <dbReference type="Pfam" id="PF01379"/>
    </source>
</evidence>
<name>A0A6A6WL24_9PEZI</name>
<dbReference type="SUPFAM" id="SSF53850">
    <property type="entry name" value="Periplasmic binding protein-like II"/>
    <property type="match status" value="1"/>
</dbReference>
<evidence type="ECO:0000256" key="6">
    <source>
        <dbReference type="ARBA" id="ARBA00023133"/>
    </source>
</evidence>
<sequence>MGTRRSALARMQTTITERALREAWPGRTYETVAIDTNLGDADKKTALHEMNAKNLWTHELEVLLDQGKLDLIVHSLKGKIAPNMPTQLPQNMKIGAILPRADARDAVIIHPKYAETHKTLATLPEGSVIGTSSLRRSAQLKLRYKHLKFANLRGNVGTRLAKLDAPDSEYAAIILAAAGILRLGLGNRISSNLSSNPDEGNVLHAVGQGAIGIEIKSEDIATQKLLEKIQCPWTTKACLAERSLMRTLEGGCSVPIGVETSWRKVKDGVATGVQPAADYDHAGAAVQGESRFTDDLTMKAIVVGLEGEESAEIQLTKKVATNHDAEEFGIEAARLLVEKGADKILQKIVLNRRIIEEQGGA</sequence>
<dbReference type="AlphaFoldDB" id="A0A6A6WL24"/>
<dbReference type="EMBL" id="ML996565">
    <property type="protein sequence ID" value="KAF2762881.1"/>
    <property type="molecule type" value="Genomic_DNA"/>
</dbReference>
<comment type="similarity">
    <text evidence="3">Belongs to the HMBS family.</text>
</comment>
<dbReference type="Pfam" id="PF01379">
    <property type="entry name" value="Porphobil_deam"/>
    <property type="match status" value="1"/>
</dbReference>
<evidence type="ECO:0000256" key="7">
    <source>
        <dbReference type="ARBA" id="ARBA00023244"/>
    </source>
</evidence>
<dbReference type="InterPro" id="IPR022419">
    <property type="entry name" value="Porphobilin_deaminase_cofac_BS"/>
</dbReference>
<dbReference type="InterPro" id="IPR000860">
    <property type="entry name" value="HemC"/>
</dbReference>
<dbReference type="UniPathway" id="UPA00251">
    <property type="reaction ID" value="UER00319"/>
</dbReference>
<keyword evidence="5" id="KW-0808">Transferase</keyword>
<feature type="domain" description="Porphobilinogen deaminase C-terminal" evidence="11">
    <location>
        <begin position="236"/>
        <end position="261"/>
    </location>
</feature>
<organism evidence="12 13">
    <name type="scientific">Pseudovirgaria hyperparasitica</name>
    <dbReference type="NCBI Taxonomy" id="470096"/>
    <lineage>
        <taxon>Eukaryota</taxon>
        <taxon>Fungi</taxon>
        <taxon>Dikarya</taxon>
        <taxon>Ascomycota</taxon>
        <taxon>Pezizomycotina</taxon>
        <taxon>Dothideomycetes</taxon>
        <taxon>Dothideomycetes incertae sedis</taxon>
        <taxon>Acrospermales</taxon>
        <taxon>Acrospermaceae</taxon>
        <taxon>Pseudovirgaria</taxon>
    </lineage>
</organism>
<dbReference type="PIRSF" id="PIRSF001438">
    <property type="entry name" value="4pyrrol_synth_OHMeBilane_synth"/>
    <property type="match status" value="1"/>
</dbReference>
<dbReference type="PANTHER" id="PTHR11557:SF0">
    <property type="entry name" value="PORPHOBILINOGEN DEAMINASE"/>
    <property type="match status" value="1"/>
</dbReference>
<accession>A0A6A6WL24</accession>
<feature type="domain" description="Porphobilinogen deaminase N-terminal" evidence="10">
    <location>
        <begin position="2"/>
        <end position="223"/>
    </location>
</feature>
<protein>
    <recommendedName>
        <fullName evidence="4">hydroxymethylbilane synthase</fullName>
        <ecNumber evidence="4">2.5.1.61</ecNumber>
    </recommendedName>
    <alternativeName>
        <fullName evidence="9">Hydroxymethylbilane synthase</fullName>
    </alternativeName>
    <alternativeName>
        <fullName evidence="8">Pre-uroporphyrinogen synthase</fullName>
    </alternativeName>
</protein>
<keyword evidence="7" id="KW-0627">Porphyrin biosynthesis</keyword>
<dbReference type="Gene3D" id="3.40.190.10">
    <property type="entry name" value="Periplasmic binding protein-like II"/>
    <property type="match status" value="2"/>
</dbReference>
<evidence type="ECO:0000313" key="12">
    <source>
        <dbReference type="EMBL" id="KAF2762881.1"/>
    </source>
</evidence>
<evidence type="ECO:0000313" key="13">
    <source>
        <dbReference type="Proteomes" id="UP000799437"/>
    </source>
</evidence>
<dbReference type="InterPro" id="IPR036803">
    <property type="entry name" value="Porphobilinogen_deaminase_C_sf"/>
</dbReference>
<dbReference type="Proteomes" id="UP000799437">
    <property type="component" value="Unassembled WGS sequence"/>
</dbReference>
<evidence type="ECO:0000256" key="9">
    <source>
        <dbReference type="ARBA" id="ARBA00033064"/>
    </source>
</evidence>
<evidence type="ECO:0000256" key="2">
    <source>
        <dbReference type="ARBA" id="ARBA00004735"/>
    </source>
</evidence>
<keyword evidence="6" id="KW-0350">Heme biosynthesis</keyword>
<evidence type="ECO:0000256" key="5">
    <source>
        <dbReference type="ARBA" id="ARBA00022679"/>
    </source>
</evidence>
<dbReference type="PANTHER" id="PTHR11557">
    <property type="entry name" value="PORPHOBILINOGEN DEAMINASE"/>
    <property type="match status" value="1"/>
</dbReference>
<dbReference type="GO" id="GO:0004418">
    <property type="term" value="F:hydroxymethylbilane synthase activity"/>
    <property type="evidence" value="ECO:0007669"/>
    <property type="project" value="UniProtKB-EC"/>
</dbReference>
<dbReference type="InterPro" id="IPR022418">
    <property type="entry name" value="Porphobilinogen_deaminase_C"/>
</dbReference>
<dbReference type="GeneID" id="54482643"/>
<evidence type="ECO:0000256" key="8">
    <source>
        <dbReference type="ARBA" id="ARBA00030685"/>
    </source>
</evidence>
<evidence type="ECO:0000256" key="4">
    <source>
        <dbReference type="ARBA" id="ARBA00012655"/>
    </source>
</evidence>
<evidence type="ECO:0000256" key="3">
    <source>
        <dbReference type="ARBA" id="ARBA00005638"/>
    </source>
</evidence>
<evidence type="ECO:0000259" key="11">
    <source>
        <dbReference type="Pfam" id="PF03900"/>
    </source>
</evidence>
<dbReference type="EC" id="2.5.1.61" evidence="4"/>
<dbReference type="OrthoDB" id="564646at2759"/>
<dbReference type="GO" id="GO:0005737">
    <property type="term" value="C:cytoplasm"/>
    <property type="evidence" value="ECO:0007669"/>
    <property type="project" value="TreeGrafter"/>
</dbReference>
<dbReference type="PRINTS" id="PR00151">
    <property type="entry name" value="PORPHBDMNASE"/>
</dbReference>
<dbReference type="SUPFAM" id="SSF54782">
    <property type="entry name" value="Porphobilinogen deaminase (hydroxymethylbilane synthase), C-terminal domain"/>
    <property type="match status" value="1"/>
</dbReference>
<dbReference type="RefSeq" id="XP_033605332.1">
    <property type="nucleotide sequence ID" value="XM_033741589.1"/>
</dbReference>
<reference evidence="12" key="1">
    <citation type="journal article" date="2020" name="Stud. Mycol.">
        <title>101 Dothideomycetes genomes: a test case for predicting lifestyles and emergence of pathogens.</title>
        <authorList>
            <person name="Haridas S."/>
            <person name="Albert R."/>
            <person name="Binder M."/>
            <person name="Bloem J."/>
            <person name="Labutti K."/>
            <person name="Salamov A."/>
            <person name="Andreopoulos B."/>
            <person name="Baker S."/>
            <person name="Barry K."/>
            <person name="Bills G."/>
            <person name="Bluhm B."/>
            <person name="Cannon C."/>
            <person name="Castanera R."/>
            <person name="Culley D."/>
            <person name="Daum C."/>
            <person name="Ezra D."/>
            <person name="Gonzalez J."/>
            <person name="Henrissat B."/>
            <person name="Kuo A."/>
            <person name="Liang C."/>
            <person name="Lipzen A."/>
            <person name="Lutzoni F."/>
            <person name="Magnuson J."/>
            <person name="Mondo S."/>
            <person name="Nolan M."/>
            <person name="Ohm R."/>
            <person name="Pangilinan J."/>
            <person name="Park H.-J."/>
            <person name="Ramirez L."/>
            <person name="Alfaro M."/>
            <person name="Sun H."/>
            <person name="Tritt A."/>
            <person name="Yoshinaga Y."/>
            <person name="Zwiers L.-H."/>
            <person name="Turgeon B."/>
            <person name="Goodwin S."/>
            <person name="Spatafora J."/>
            <person name="Crous P."/>
            <person name="Grigoriev I."/>
        </authorList>
    </citation>
    <scope>NUCLEOTIDE SEQUENCE</scope>
    <source>
        <strain evidence="12">CBS 121739</strain>
    </source>
</reference>
<dbReference type="InterPro" id="IPR022417">
    <property type="entry name" value="Porphobilin_deaminase_N"/>
</dbReference>
<keyword evidence="13" id="KW-1185">Reference proteome</keyword>
<dbReference type="PROSITE" id="PS00533">
    <property type="entry name" value="PORPHOBILINOGEN_DEAM"/>
    <property type="match status" value="1"/>
</dbReference>
<dbReference type="NCBIfam" id="TIGR00212">
    <property type="entry name" value="hemC"/>
    <property type="match status" value="1"/>
</dbReference>
<evidence type="ECO:0000256" key="1">
    <source>
        <dbReference type="ARBA" id="ARBA00001916"/>
    </source>
</evidence>
<comment type="pathway">
    <text evidence="2">Porphyrin-containing compound metabolism; protoporphyrin-IX biosynthesis; coproporphyrinogen-III from 5-aminolevulinate: step 2/4.</text>
</comment>
<gene>
    <name evidence="12" type="ORF">EJ05DRAFT_433078</name>
</gene>
<dbReference type="GO" id="GO:0006782">
    <property type="term" value="P:protoporphyrinogen IX biosynthetic process"/>
    <property type="evidence" value="ECO:0007669"/>
    <property type="project" value="UniProtKB-UniPathway"/>
</dbReference>
<proteinExistence type="inferred from homology"/>
<dbReference type="Pfam" id="PF03900">
    <property type="entry name" value="Porphobil_deamC"/>
    <property type="match status" value="1"/>
</dbReference>
<dbReference type="Gene3D" id="3.30.160.40">
    <property type="entry name" value="Porphobilinogen deaminase, C-terminal domain"/>
    <property type="match status" value="1"/>
</dbReference>
<dbReference type="FunFam" id="3.40.190.10:FF:000005">
    <property type="entry name" value="Porphobilinogen deaminase"/>
    <property type="match status" value="1"/>
</dbReference>